<protein>
    <submittedName>
        <fullName evidence="2">Hemolysin secretion protein D</fullName>
    </submittedName>
</protein>
<keyword evidence="1" id="KW-0472">Membrane</keyword>
<dbReference type="PANTHER" id="PTHR30438">
    <property type="entry name" value="36 KDA ANTIGEN-RELATED"/>
    <property type="match status" value="1"/>
</dbReference>
<gene>
    <name evidence="2" type="ORF">DI526_02900</name>
</gene>
<evidence type="ECO:0000313" key="2">
    <source>
        <dbReference type="EMBL" id="PZR36666.1"/>
    </source>
</evidence>
<sequence>MSEPAAPQQAPPAAKPPRRRGQLIAGGIVALAGLFIIVGLWLAYRPAAGQLQGMVEAEELTIATKAPLSRVERLLVDEGAQVRTGQLLAQLASPEIAAKQTQAEGLLDSARAVNQRAVKGAREEDIASLKAVWNASQAAADLAQKTYVRASNLYAQGVVAAQRRDEALAARDASARQAEAARLQYLKVASGATVEEKTIAASQVRIAQAGMAETASLQAETTLRAPADGEIGKKLVNDGEIVPLGFPVFTLTRLSDPWVTLNVPESQFHGLRTGQILTGEVPALDLKNVRFRVDYISPAGEFATWRATRQSSGYDIRSFEVKVRPVARIGGLRPGMSVLFAWPQTRTF</sequence>
<dbReference type="SUPFAM" id="SSF111369">
    <property type="entry name" value="HlyD-like secretion proteins"/>
    <property type="match status" value="1"/>
</dbReference>
<dbReference type="Proteomes" id="UP000249393">
    <property type="component" value="Unassembled WGS sequence"/>
</dbReference>
<name>A0A2W5VJ09_9CAUL</name>
<accession>A0A2W5VJ09</accession>
<organism evidence="2 3">
    <name type="scientific">Caulobacter segnis</name>
    <dbReference type="NCBI Taxonomy" id="88688"/>
    <lineage>
        <taxon>Bacteria</taxon>
        <taxon>Pseudomonadati</taxon>
        <taxon>Pseudomonadota</taxon>
        <taxon>Alphaproteobacteria</taxon>
        <taxon>Caulobacterales</taxon>
        <taxon>Caulobacteraceae</taxon>
        <taxon>Caulobacter</taxon>
    </lineage>
</organism>
<dbReference type="RefSeq" id="WP_304273865.1">
    <property type="nucleotide sequence ID" value="NZ_QFQZ01000005.1"/>
</dbReference>
<proteinExistence type="predicted"/>
<feature type="transmembrane region" description="Helical" evidence="1">
    <location>
        <begin position="23"/>
        <end position="44"/>
    </location>
</feature>
<keyword evidence="1" id="KW-1133">Transmembrane helix</keyword>
<keyword evidence="1" id="KW-0812">Transmembrane</keyword>
<dbReference type="Gene3D" id="2.40.50.100">
    <property type="match status" value="1"/>
</dbReference>
<reference evidence="2 3" key="1">
    <citation type="submission" date="2017-08" db="EMBL/GenBank/DDBJ databases">
        <title>Infants hospitalized years apart are colonized by the same room-sourced microbial strains.</title>
        <authorList>
            <person name="Brooks B."/>
            <person name="Olm M.R."/>
            <person name="Firek B.A."/>
            <person name="Baker R."/>
            <person name="Thomas B.C."/>
            <person name="Morowitz M.J."/>
            <person name="Banfield J.F."/>
        </authorList>
    </citation>
    <scope>NUCLEOTIDE SEQUENCE [LARGE SCALE GENOMIC DNA]</scope>
    <source>
        <strain evidence="2">S2_003_000_R2_4</strain>
    </source>
</reference>
<evidence type="ECO:0000256" key="1">
    <source>
        <dbReference type="SAM" id="Phobius"/>
    </source>
</evidence>
<evidence type="ECO:0000313" key="3">
    <source>
        <dbReference type="Proteomes" id="UP000249393"/>
    </source>
</evidence>
<dbReference type="Gene3D" id="2.40.30.170">
    <property type="match status" value="1"/>
</dbReference>
<dbReference type="PANTHER" id="PTHR30438:SF1">
    <property type="entry name" value="36 KDA ANTIGEN"/>
    <property type="match status" value="1"/>
</dbReference>
<comment type="caution">
    <text evidence="2">The sequence shown here is derived from an EMBL/GenBank/DDBJ whole genome shotgun (WGS) entry which is preliminary data.</text>
</comment>
<dbReference type="EMBL" id="QFQZ01000005">
    <property type="protein sequence ID" value="PZR36666.1"/>
    <property type="molecule type" value="Genomic_DNA"/>
</dbReference>
<dbReference type="AlphaFoldDB" id="A0A2W5VJ09"/>